<name>A0A7C2ZNP4_9CREN</name>
<dbReference type="Pfam" id="PF00149">
    <property type="entry name" value="Metallophos"/>
    <property type="match status" value="1"/>
</dbReference>
<dbReference type="AlphaFoldDB" id="A0A7C2ZNP4"/>
<keyword evidence="1" id="KW-0540">Nuclease</keyword>
<reference evidence="5" key="1">
    <citation type="journal article" date="2020" name="mSystems">
        <title>Genome- and Community-Level Interaction Insights into Carbon Utilization and Element Cycling Functions of Hydrothermarchaeota in Hydrothermal Sediment.</title>
        <authorList>
            <person name="Zhou Z."/>
            <person name="Liu Y."/>
            <person name="Xu W."/>
            <person name="Pan J."/>
            <person name="Luo Z.H."/>
            <person name="Li M."/>
        </authorList>
    </citation>
    <scope>NUCLEOTIDE SEQUENCE [LARGE SCALE GENOMIC DNA]</scope>
    <source>
        <strain evidence="5">SpSt-16</strain>
    </source>
</reference>
<keyword evidence="3 5" id="KW-0269">Exonuclease</keyword>
<dbReference type="EMBL" id="DSGT01000009">
    <property type="protein sequence ID" value="HEW53139.1"/>
    <property type="molecule type" value="Genomic_DNA"/>
</dbReference>
<evidence type="ECO:0000256" key="3">
    <source>
        <dbReference type="ARBA" id="ARBA00022839"/>
    </source>
</evidence>
<dbReference type="PANTHER" id="PTHR30337:SF0">
    <property type="entry name" value="NUCLEASE SBCCD SUBUNIT D"/>
    <property type="match status" value="1"/>
</dbReference>
<accession>A0A7C2ZNP4</accession>
<evidence type="ECO:0000256" key="1">
    <source>
        <dbReference type="ARBA" id="ARBA00022722"/>
    </source>
</evidence>
<dbReference type="CDD" id="cd00840">
    <property type="entry name" value="MPP_Mre11_N"/>
    <property type="match status" value="1"/>
</dbReference>
<dbReference type="SUPFAM" id="SSF56300">
    <property type="entry name" value="Metallo-dependent phosphatases"/>
    <property type="match status" value="1"/>
</dbReference>
<dbReference type="PANTHER" id="PTHR30337">
    <property type="entry name" value="COMPONENT OF ATP-DEPENDENT DSDNA EXONUCLEASE"/>
    <property type="match status" value="1"/>
</dbReference>
<sequence>MLILHVSDTHLGAVPNNVLSRARDVYEAFKETIDIALRERVDVYIHTGDFFNMANPPPESYIVAYRGLKMLKEKGVKIIAIAGQHDLPKRYAMSPLSILKDVGVIDHVAIDSISIVNIEVGHESCRFVCIPYGLRHKIASLSIPRESRSVLMAHLLLKDLGIPSAEADVSLDMIPSGFSYIALGDYHNKTLLRHKSGTPVVYPGATEVHRVNEQGKKFVSLVDLSGSEASINFIEITSVRPWIVLTCDEVSRCINKIIEDSKSLASNRRKKPVVYISIEKIKTETLSRFLDELVEKGLVEHYIVTPAEQQEQDTGNVDIQGFAERLEYVDVSKILENLLKDKELADQVLALIKSPSKHTADVLVENLKNRIESIRDIESKLRQSLGNADSESRKSLNQYGQGVLRYTKA</sequence>
<dbReference type="InterPro" id="IPR050535">
    <property type="entry name" value="DNA_Repair-Maintenance_Comp"/>
</dbReference>
<feature type="domain" description="Calcineurin-like phosphoesterase" evidence="4">
    <location>
        <begin position="1"/>
        <end position="185"/>
    </location>
</feature>
<evidence type="ECO:0000313" key="5">
    <source>
        <dbReference type="EMBL" id="HEW53139.1"/>
    </source>
</evidence>
<gene>
    <name evidence="5" type="ORF">ENO77_03090</name>
</gene>
<keyword evidence="2" id="KW-0378">Hydrolase</keyword>
<dbReference type="InterPro" id="IPR004843">
    <property type="entry name" value="Calcineurin-like_PHP"/>
</dbReference>
<evidence type="ECO:0000259" key="4">
    <source>
        <dbReference type="Pfam" id="PF00149"/>
    </source>
</evidence>
<dbReference type="GO" id="GO:0004527">
    <property type="term" value="F:exonuclease activity"/>
    <property type="evidence" value="ECO:0007669"/>
    <property type="project" value="UniProtKB-KW"/>
</dbReference>
<comment type="caution">
    <text evidence="5">The sequence shown here is derived from an EMBL/GenBank/DDBJ whole genome shotgun (WGS) entry which is preliminary data.</text>
</comment>
<proteinExistence type="predicted"/>
<dbReference type="InterPro" id="IPR029052">
    <property type="entry name" value="Metallo-depent_PP-like"/>
</dbReference>
<protein>
    <submittedName>
        <fullName evidence="5">DNA repair exonuclease</fullName>
    </submittedName>
</protein>
<dbReference type="Gene3D" id="3.60.21.10">
    <property type="match status" value="1"/>
</dbReference>
<organism evidence="5">
    <name type="scientific">Ignisphaera aggregans</name>
    <dbReference type="NCBI Taxonomy" id="334771"/>
    <lineage>
        <taxon>Archaea</taxon>
        <taxon>Thermoproteota</taxon>
        <taxon>Thermoprotei</taxon>
        <taxon>Desulfurococcales</taxon>
        <taxon>Desulfurococcaceae</taxon>
        <taxon>Ignisphaera</taxon>
    </lineage>
</organism>
<evidence type="ECO:0000256" key="2">
    <source>
        <dbReference type="ARBA" id="ARBA00022801"/>
    </source>
</evidence>
<dbReference type="InterPro" id="IPR041796">
    <property type="entry name" value="Mre11_N"/>
</dbReference>